<name>A0A4C1TUP0_EUMVA</name>
<dbReference type="Proteomes" id="UP000299102">
    <property type="component" value="Unassembled WGS sequence"/>
</dbReference>
<organism evidence="1 2">
    <name type="scientific">Eumeta variegata</name>
    <name type="common">Bagworm moth</name>
    <name type="synonym">Eumeta japonica</name>
    <dbReference type="NCBI Taxonomy" id="151549"/>
    <lineage>
        <taxon>Eukaryota</taxon>
        <taxon>Metazoa</taxon>
        <taxon>Ecdysozoa</taxon>
        <taxon>Arthropoda</taxon>
        <taxon>Hexapoda</taxon>
        <taxon>Insecta</taxon>
        <taxon>Pterygota</taxon>
        <taxon>Neoptera</taxon>
        <taxon>Endopterygota</taxon>
        <taxon>Lepidoptera</taxon>
        <taxon>Glossata</taxon>
        <taxon>Ditrysia</taxon>
        <taxon>Tineoidea</taxon>
        <taxon>Psychidae</taxon>
        <taxon>Oiketicinae</taxon>
        <taxon>Eumeta</taxon>
    </lineage>
</organism>
<gene>
    <name evidence="1" type="ORF">EVAR_102611_1</name>
</gene>
<reference evidence="1 2" key="1">
    <citation type="journal article" date="2019" name="Commun. Biol.">
        <title>The bagworm genome reveals a unique fibroin gene that provides high tensile strength.</title>
        <authorList>
            <person name="Kono N."/>
            <person name="Nakamura H."/>
            <person name="Ohtoshi R."/>
            <person name="Tomita M."/>
            <person name="Numata K."/>
            <person name="Arakawa K."/>
        </authorList>
    </citation>
    <scope>NUCLEOTIDE SEQUENCE [LARGE SCALE GENOMIC DNA]</scope>
</reference>
<accession>A0A4C1TUP0</accession>
<keyword evidence="2" id="KW-1185">Reference proteome</keyword>
<protein>
    <submittedName>
        <fullName evidence="1">Uncharacterized protein</fullName>
    </submittedName>
</protein>
<evidence type="ECO:0000313" key="1">
    <source>
        <dbReference type="EMBL" id="GBP17753.1"/>
    </source>
</evidence>
<proteinExistence type="predicted"/>
<dbReference type="AlphaFoldDB" id="A0A4C1TUP0"/>
<dbReference type="OrthoDB" id="5919042at2759"/>
<comment type="caution">
    <text evidence="1">The sequence shown here is derived from an EMBL/GenBank/DDBJ whole genome shotgun (WGS) entry which is preliminary data.</text>
</comment>
<evidence type="ECO:0000313" key="2">
    <source>
        <dbReference type="Proteomes" id="UP000299102"/>
    </source>
</evidence>
<dbReference type="EMBL" id="BGZK01000090">
    <property type="protein sequence ID" value="GBP17753.1"/>
    <property type="molecule type" value="Genomic_DNA"/>
</dbReference>
<sequence length="163" mass="18440">MCPSAREDRPASRLPGGELARMVRECRIRVGPSTGAPAGLSIRDEPQYQNLDELRRDPEYANLEEISREYGYRLCPEGQNLEDEAIYENILSVRRIRSAGAAILVPAAQVPHYERRGYVAAQLLDGVAFPAPSPNHTVIIRFLPFCRYTRQMAPIRRTRVGFE</sequence>